<feature type="region of interest" description="Disordered" evidence="3">
    <location>
        <begin position="486"/>
        <end position="519"/>
    </location>
</feature>
<dbReference type="AlphaFoldDB" id="A0A1V9ZNK2"/>
<dbReference type="PROSITE" id="PS51450">
    <property type="entry name" value="LRR"/>
    <property type="match status" value="2"/>
</dbReference>
<evidence type="ECO:0000256" key="2">
    <source>
        <dbReference type="ARBA" id="ARBA00022737"/>
    </source>
</evidence>
<name>A0A1V9ZNK2_ACHHY</name>
<proteinExistence type="predicted"/>
<accession>A0A1V9ZNK2</accession>
<gene>
    <name evidence="4" type="ORF">ACHHYP_06907</name>
</gene>
<dbReference type="Pfam" id="PF13516">
    <property type="entry name" value="LRR_6"/>
    <property type="match status" value="1"/>
</dbReference>
<dbReference type="Pfam" id="PF14580">
    <property type="entry name" value="LRR_9"/>
    <property type="match status" value="1"/>
</dbReference>
<evidence type="ECO:0000313" key="4">
    <source>
        <dbReference type="EMBL" id="OQR99360.1"/>
    </source>
</evidence>
<dbReference type="OrthoDB" id="6334211at2759"/>
<evidence type="ECO:0000313" key="5">
    <source>
        <dbReference type="Proteomes" id="UP000243579"/>
    </source>
</evidence>
<dbReference type="STRING" id="1202772.A0A1V9ZNK2"/>
<comment type="caution">
    <text evidence="4">The sequence shown here is derived from an EMBL/GenBank/DDBJ whole genome shotgun (WGS) entry which is preliminary data.</text>
</comment>
<dbReference type="PANTHER" id="PTHR46652:SF3">
    <property type="entry name" value="LEUCINE-RICH REPEAT-CONTAINING PROTEIN 9"/>
    <property type="match status" value="1"/>
</dbReference>
<dbReference type="Proteomes" id="UP000243579">
    <property type="component" value="Unassembled WGS sequence"/>
</dbReference>
<dbReference type="InterPro" id="IPR032675">
    <property type="entry name" value="LRR_dom_sf"/>
</dbReference>
<organism evidence="4 5">
    <name type="scientific">Achlya hypogyna</name>
    <name type="common">Oomycete</name>
    <name type="synonym">Protoachlya hypogyna</name>
    <dbReference type="NCBI Taxonomy" id="1202772"/>
    <lineage>
        <taxon>Eukaryota</taxon>
        <taxon>Sar</taxon>
        <taxon>Stramenopiles</taxon>
        <taxon>Oomycota</taxon>
        <taxon>Saprolegniomycetes</taxon>
        <taxon>Saprolegniales</taxon>
        <taxon>Achlyaceae</taxon>
        <taxon>Achlya</taxon>
    </lineage>
</organism>
<keyword evidence="5" id="KW-1185">Reference proteome</keyword>
<dbReference type="EMBL" id="JNBR01000070">
    <property type="protein sequence ID" value="OQR99360.1"/>
    <property type="molecule type" value="Genomic_DNA"/>
</dbReference>
<evidence type="ECO:0000256" key="3">
    <source>
        <dbReference type="SAM" id="MobiDB-lite"/>
    </source>
</evidence>
<sequence length="519" mass="58205">MKPALWSAAAVLPADIALNWHIDTTARVIRLSCRRKQLRAIPRIPDDVSGSDVVALDASLNRIQDAGRGLEQLPHLRELQLSLNQLSSGTGLERCSELRELHIARNYLTTLRWLWPNNMLVLLDVSGNDIALLDGVGACTSLATLIADENKLTSLAGLETLVQLEVLSATYNQLADDCLASMLPLVKLRSLSLSYNALSRLATVVVALPLLEEFNAVGNAVATADAYKQRLCQNPQLHVLDHTKVQPTLRATLAEVAKQHQAHDLVEATTNLYLKRLEEQKRVLDRGVQFYKTREARMTEAFEQFQREMEADMSDCTRFIHALSRQDKCVADPSGASTGRGRESYLLSNAGMQEWKQLLVAEAQAKRNADKTSPEQAPGATRPLDVSAQRPHVWRQIKALASRSLDEQADGFKHETRRALTLQEESQVELEREARFELVLGLAKHMQLADKPEYVGKLPLLRAKDAVLMERRRAASCIQRAYRCHRQRRKQPLTEGAPDKPPPAAKSTRPRFPFPWKRK</sequence>
<dbReference type="InterPro" id="IPR001611">
    <property type="entry name" value="Leu-rich_rpt"/>
</dbReference>
<dbReference type="InterPro" id="IPR050836">
    <property type="entry name" value="SDS22/Internalin_LRR"/>
</dbReference>
<keyword evidence="1" id="KW-0433">Leucine-rich repeat</keyword>
<evidence type="ECO:0000256" key="1">
    <source>
        <dbReference type="ARBA" id="ARBA00022614"/>
    </source>
</evidence>
<dbReference type="SUPFAM" id="SSF52058">
    <property type="entry name" value="L domain-like"/>
    <property type="match status" value="1"/>
</dbReference>
<reference evidence="4 5" key="1">
    <citation type="journal article" date="2014" name="Genome Biol. Evol.">
        <title>The secreted proteins of Achlya hypogyna and Thraustotheca clavata identify the ancestral oomycete secretome and reveal gene acquisitions by horizontal gene transfer.</title>
        <authorList>
            <person name="Misner I."/>
            <person name="Blouin N."/>
            <person name="Leonard G."/>
            <person name="Richards T.A."/>
            <person name="Lane C.E."/>
        </authorList>
    </citation>
    <scope>NUCLEOTIDE SEQUENCE [LARGE SCALE GENOMIC DNA]</scope>
    <source>
        <strain evidence="4 5">ATCC 48635</strain>
    </source>
</reference>
<dbReference type="PANTHER" id="PTHR46652">
    <property type="entry name" value="LEUCINE-RICH REPEAT AND IQ DOMAIN-CONTAINING PROTEIN 1-RELATED"/>
    <property type="match status" value="1"/>
</dbReference>
<protein>
    <submittedName>
        <fullName evidence="4">Uncharacterized protein</fullName>
    </submittedName>
</protein>
<keyword evidence="2" id="KW-0677">Repeat</keyword>
<dbReference type="Gene3D" id="3.80.10.10">
    <property type="entry name" value="Ribonuclease Inhibitor"/>
    <property type="match status" value="2"/>
</dbReference>